<dbReference type="Gene3D" id="3.30.1380.10">
    <property type="match status" value="1"/>
</dbReference>
<gene>
    <name evidence="4" type="ORF">A3K52_03855</name>
</gene>
<keyword evidence="2" id="KW-0812">Transmembrane</keyword>
<evidence type="ECO:0000313" key="4">
    <source>
        <dbReference type="EMBL" id="OGK73885.1"/>
    </source>
</evidence>
<reference evidence="4 5" key="1">
    <citation type="journal article" date="2016" name="Nat. Commun.">
        <title>Thousands of microbial genomes shed light on interconnected biogeochemical processes in an aquifer system.</title>
        <authorList>
            <person name="Anantharaman K."/>
            <person name="Brown C.T."/>
            <person name="Hug L.A."/>
            <person name="Sharon I."/>
            <person name="Castelle C.J."/>
            <person name="Probst A.J."/>
            <person name="Thomas B.C."/>
            <person name="Singh A."/>
            <person name="Wilkins M.J."/>
            <person name="Karaoz U."/>
            <person name="Brodie E.L."/>
            <person name="Williams K.H."/>
            <person name="Hubbard S.S."/>
            <person name="Banfield J.F."/>
        </authorList>
    </citation>
    <scope>NUCLEOTIDE SEQUENCE [LARGE SCALE GENOMIC DNA]</scope>
</reference>
<dbReference type="SUPFAM" id="SSF55166">
    <property type="entry name" value="Hedgehog/DD-peptidase"/>
    <property type="match status" value="1"/>
</dbReference>
<feature type="transmembrane region" description="Helical" evidence="2">
    <location>
        <begin position="7"/>
        <end position="26"/>
    </location>
</feature>
<evidence type="ECO:0000313" key="5">
    <source>
        <dbReference type="Proteomes" id="UP000177050"/>
    </source>
</evidence>
<name>A0A1F7L178_9BACT</name>
<protein>
    <recommendedName>
        <fullName evidence="3">Peptidase M15C domain-containing protein</fullName>
    </recommendedName>
</protein>
<comment type="caution">
    <text evidence="4">The sequence shown here is derived from an EMBL/GenBank/DDBJ whole genome shotgun (WGS) entry which is preliminary data.</text>
</comment>
<keyword evidence="2" id="KW-1133">Transmembrane helix</keyword>
<evidence type="ECO:0000256" key="1">
    <source>
        <dbReference type="SAM" id="MobiDB-lite"/>
    </source>
</evidence>
<dbReference type="Pfam" id="PF13539">
    <property type="entry name" value="Peptidase_M15_4"/>
    <property type="match status" value="1"/>
</dbReference>
<dbReference type="Proteomes" id="UP000177050">
    <property type="component" value="Unassembled WGS sequence"/>
</dbReference>
<accession>A0A1F7L178</accession>
<feature type="region of interest" description="Disordered" evidence="1">
    <location>
        <begin position="118"/>
        <end position="155"/>
    </location>
</feature>
<proteinExistence type="predicted"/>
<sequence length="353" mass="39359">MSRKFPYYIKICITFIGSFLISQFLVNTLFITNTTTPDWASFQSNILDMNQNVGSAGQTIIGNLIASFTPSKINSSSISDTQLPPSPLPTSSNLFGFETIPTKKPVVAQPTNPPFSLPALPFIPTRKPTQKPKVSPVPSPKPNPTSPPKPTIQPIPIVEFPKVSGDPLKQTWYGKKSYACYTQERFIQVYANGVNPDSCRSNVKKAIEAQNTTIKLLGKTITIHEKAYPAFKAVADTLEQYKKDSTHYDFPSKPNYEIKNVGAYVFRCNVNASKSGKNEVCSPDCVLSPHSFGIAVDINYGENCNGCKTYDMPEEIWKTFESYGFRWGGHYPLINSYIDPMHFEYMKDLCEGI</sequence>
<keyword evidence="2" id="KW-0472">Membrane</keyword>
<dbReference type="GO" id="GO:0008233">
    <property type="term" value="F:peptidase activity"/>
    <property type="evidence" value="ECO:0007669"/>
    <property type="project" value="InterPro"/>
</dbReference>
<feature type="domain" description="Peptidase M15C" evidence="3">
    <location>
        <begin position="287"/>
        <end position="345"/>
    </location>
</feature>
<organism evidence="4 5">
    <name type="scientific">Candidatus Roizmanbacteria bacterium RIFOXYD1_FULL_38_12</name>
    <dbReference type="NCBI Taxonomy" id="1802093"/>
    <lineage>
        <taxon>Bacteria</taxon>
        <taxon>Candidatus Roizmaniibacteriota</taxon>
    </lineage>
</organism>
<dbReference type="InterPro" id="IPR039561">
    <property type="entry name" value="Peptidase_M15C"/>
</dbReference>
<evidence type="ECO:0000256" key="2">
    <source>
        <dbReference type="SAM" id="Phobius"/>
    </source>
</evidence>
<evidence type="ECO:0000259" key="3">
    <source>
        <dbReference type="Pfam" id="PF13539"/>
    </source>
</evidence>
<feature type="compositionally biased region" description="Pro residues" evidence="1">
    <location>
        <begin position="135"/>
        <end position="153"/>
    </location>
</feature>
<dbReference type="AlphaFoldDB" id="A0A1F7L178"/>
<dbReference type="EMBL" id="MGBR01000001">
    <property type="protein sequence ID" value="OGK73885.1"/>
    <property type="molecule type" value="Genomic_DNA"/>
</dbReference>
<dbReference type="InterPro" id="IPR009045">
    <property type="entry name" value="Zn_M74/Hedgehog-like"/>
</dbReference>